<organism evidence="4 5">
    <name type="scientific">Streptomyces nitrosporeus</name>
    <dbReference type="NCBI Taxonomy" id="28894"/>
    <lineage>
        <taxon>Bacteria</taxon>
        <taxon>Bacillati</taxon>
        <taxon>Actinomycetota</taxon>
        <taxon>Actinomycetes</taxon>
        <taxon>Kitasatosporales</taxon>
        <taxon>Streptomycetaceae</taxon>
        <taxon>Streptomyces</taxon>
    </lineage>
</organism>
<evidence type="ECO:0000256" key="2">
    <source>
        <dbReference type="ARBA" id="ARBA00022842"/>
    </source>
</evidence>
<dbReference type="GO" id="GO:0046872">
    <property type="term" value="F:metal ion binding"/>
    <property type="evidence" value="ECO:0007669"/>
    <property type="project" value="UniProtKB-KW"/>
</dbReference>
<protein>
    <recommendedName>
        <fullName evidence="3">AttH domain-containing protein</fullName>
    </recommendedName>
</protein>
<dbReference type="PROSITE" id="PS00723">
    <property type="entry name" value="POLYPRENYL_SYNTHASE_1"/>
    <property type="match status" value="1"/>
</dbReference>
<keyword evidence="2" id="KW-0460">Magnesium</keyword>
<reference evidence="4 5" key="1">
    <citation type="submission" date="2017-09" db="EMBL/GenBank/DDBJ databases">
        <authorList>
            <person name="Lee N."/>
            <person name="Cho B.-K."/>
        </authorList>
    </citation>
    <scope>NUCLEOTIDE SEQUENCE [LARGE SCALE GENOMIC DNA]</scope>
    <source>
        <strain evidence="4 5">ATCC 12769</strain>
    </source>
</reference>
<dbReference type="AlphaFoldDB" id="A0A5J6F4S1"/>
<sequence>MPAPPVRAPKGGVPLHLAALSDGGADPDAAHDDAGMEWWYVNLHLVTGAGEPLSVFAAFFRIGERDDEGGVSYSHTLAAAWSEPRTRRYTPLSCVDDANLTLIRKVLHHDRAYAPRLREALRHLVSADRPPLPDLPLEGEPAVRAVPFAVDYGPQGSLGRDPRGRYRLRLRHPGRPFALDCRLTPVRPAAWQGGDGTVAGLGESGEGMRYYSVTRLEAEGTVTVDGAAHTIASGSAWYDHEWGLDPISPERGYTHDEPEWDWCGLHLDDGQDLSVSSWRRSDRRSATGRTVDRTSLLVSPDGAAGTLDDWRFEPLERWTSLATCNTYPVAWRLTAPSHGVDLELTAAFAEQEVRTITVHRGFWEGRVEVSGRAGGRPVTGRGFVEVKPAQVLPRIDPLMDTIGAETRAQVALLYPAAASPSTTESLLGPIAPDLLAVLPHESLHRALMAPVGHTVGGIGKSWRSFALVAVLEALGVSSDPYRPLLAAVELLHTGSLMVDDVQDAAVLRRGRPAAHTVYGEATALNAGTAAYFVFDRVLRALVLSDADRLRTYEILCAMLRCAHAGQGLDLTRDWADGPGPDPALLGERVLAVHRLKTALPVRALAEIGAALGKAGPAQEAALCDYFEALGLGYQIADDVWDLKGHRAAAGELRKEPGEDIRNGRVTYPLVCALELLPGPDARWLWERVRGRPQDRAEIHACVRAITGCGALELALSRAEERLDRAWEVLEPLLPPYPVVALLRSLGFYAVTRDAELNG</sequence>
<dbReference type="SUPFAM" id="SSF48576">
    <property type="entry name" value="Terpenoid synthases"/>
    <property type="match status" value="1"/>
</dbReference>
<dbReference type="InterPro" id="IPR010791">
    <property type="entry name" value="AttH_dom"/>
</dbReference>
<dbReference type="PROSITE" id="PS00444">
    <property type="entry name" value="POLYPRENYL_SYNTHASE_2"/>
    <property type="match status" value="1"/>
</dbReference>
<accession>A0A5J6F4S1</accession>
<proteinExistence type="predicted"/>
<dbReference type="Gene3D" id="1.10.600.10">
    <property type="entry name" value="Farnesyl Diphosphate Synthase"/>
    <property type="match status" value="1"/>
</dbReference>
<dbReference type="InterPro" id="IPR000092">
    <property type="entry name" value="Polyprenyl_synt"/>
</dbReference>
<dbReference type="SUPFAM" id="SSF159245">
    <property type="entry name" value="AttH-like"/>
    <property type="match status" value="1"/>
</dbReference>
<keyword evidence="5" id="KW-1185">Reference proteome</keyword>
<dbReference type="Proteomes" id="UP000326178">
    <property type="component" value="Chromosome"/>
</dbReference>
<evidence type="ECO:0000256" key="1">
    <source>
        <dbReference type="ARBA" id="ARBA00022723"/>
    </source>
</evidence>
<dbReference type="InterPro" id="IPR023374">
    <property type="entry name" value="AttH-like_dom_sf"/>
</dbReference>
<dbReference type="SFLD" id="SFLDS00005">
    <property type="entry name" value="Isoprenoid_Synthase_Type_I"/>
    <property type="match status" value="1"/>
</dbReference>
<dbReference type="KEGG" id="snk:CP967_04285"/>
<dbReference type="EMBL" id="CP023702">
    <property type="protein sequence ID" value="QEU71278.1"/>
    <property type="molecule type" value="Genomic_DNA"/>
</dbReference>
<dbReference type="GO" id="GO:0004659">
    <property type="term" value="F:prenyltransferase activity"/>
    <property type="evidence" value="ECO:0007669"/>
    <property type="project" value="InterPro"/>
</dbReference>
<dbReference type="PANTHER" id="PTHR38591:SF1">
    <property type="entry name" value="BLL1000 PROTEIN"/>
    <property type="match status" value="1"/>
</dbReference>
<dbReference type="Pfam" id="PF07143">
    <property type="entry name" value="CrtC"/>
    <property type="match status" value="1"/>
</dbReference>
<keyword evidence="1" id="KW-0479">Metal-binding</keyword>
<dbReference type="InterPro" id="IPR008949">
    <property type="entry name" value="Isoprenoid_synthase_dom_sf"/>
</dbReference>
<gene>
    <name evidence="4" type="ORF">CP967_04285</name>
</gene>
<dbReference type="GO" id="GO:0008299">
    <property type="term" value="P:isoprenoid biosynthetic process"/>
    <property type="evidence" value="ECO:0007669"/>
    <property type="project" value="InterPro"/>
</dbReference>
<name>A0A5J6F4S1_9ACTN</name>
<dbReference type="InterPro" id="IPR033749">
    <property type="entry name" value="Polyprenyl_synt_CS"/>
</dbReference>
<feature type="domain" description="AttH" evidence="3">
    <location>
        <begin position="166"/>
        <end position="243"/>
    </location>
</feature>
<dbReference type="Pfam" id="PF17186">
    <property type="entry name" value="Lipocalin_9"/>
    <property type="match status" value="1"/>
</dbReference>
<dbReference type="Gene3D" id="2.40.370.10">
    <property type="entry name" value="AttH-like domain"/>
    <property type="match status" value="2"/>
</dbReference>
<evidence type="ECO:0000259" key="3">
    <source>
        <dbReference type="Pfam" id="PF07143"/>
    </source>
</evidence>
<dbReference type="Pfam" id="PF00348">
    <property type="entry name" value="polyprenyl_synt"/>
    <property type="match status" value="1"/>
</dbReference>
<evidence type="ECO:0000313" key="5">
    <source>
        <dbReference type="Proteomes" id="UP000326178"/>
    </source>
</evidence>
<evidence type="ECO:0000313" key="4">
    <source>
        <dbReference type="EMBL" id="QEU71278.1"/>
    </source>
</evidence>
<dbReference type="PANTHER" id="PTHR38591">
    <property type="entry name" value="HYDROLASE"/>
    <property type="match status" value="1"/>
</dbReference>